<evidence type="ECO:0000256" key="4">
    <source>
        <dbReference type="ARBA" id="ARBA00022723"/>
    </source>
</evidence>
<comment type="cofactor">
    <cofactor evidence="1">
        <name>Cu(2+)</name>
        <dbReference type="ChEBI" id="CHEBI:29036"/>
    </cofactor>
</comment>
<keyword evidence="7" id="KW-0560">Oxidoreductase</keyword>
<keyword evidence="19" id="KW-1185">Reference proteome</keyword>
<keyword evidence="12" id="KW-0624">Polysaccharide degradation</keyword>
<evidence type="ECO:0000256" key="15">
    <source>
        <dbReference type="ARBA" id="ARBA00047174"/>
    </source>
</evidence>
<dbReference type="Proteomes" id="UP001175211">
    <property type="component" value="Unassembled WGS sequence"/>
</dbReference>
<dbReference type="AlphaFoldDB" id="A0AA39KD30"/>
<reference evidence="18" key="1">
    <citation type="submission" date="2023-06" db="EMBL/GenBank/DDBJ databases">
        <authorList>
            <consortium name="Lawrence Berkeley National Laboratory"/>
            <person name="Ahrendt S."/>
            <person name="Sahu N."/>
            <person name="Indic B."/>
            <person name="Wong-Bajracharya J."/>
            <person name="Merenyi Z."/>
            <person name="Ke H.-M."/>
            <person name="Monk M."/>
            <person name="Kocsube S."/>
            <person name="Drula E."/>
            <person name="Lipzen A."/>
            <person name="Balint B."/>
            <person name="Henrissat B."/>
            <person name="Andreopoulos B."/>
            <person name="Martin F.M."/>
            <person name="Harder C.B."/>
            <person name="Rigling D."/>
            <person name="Ford K.L."/>
            <person name="Foster G.D."/>
            <person name="Pangilinan J."/>
            <person name="Papanicolaou A."/>
            <person name="Barry K."/>
            <person name="LaButti K."/>
            <person name="Viragh M."/>
            <person name="Koriabine M."/>
            <person name="Yan M."/>
            <person name="Riley R."/>
            <person name="Champramary S."/>
            <person name="Plett K.L."/>
            <person name="Tsai I.J."/>
            <person name="Slot J."/>
            <person name="Sipos G."/>
            <person name="Plett J."/>
            <person name="Nagy L.G."/>
            <person name="Grigoriev I.V."/>
        </authorList>
    </citation>
    <scope>NUCLEOTIDE SEQUENCE</scope>
    <source>
        <strain evidence="18">CCBAS 213</strain>
    </source>
</reference>
<dbReference type="GO" id="GO:0005576">
    <property type="term" value="C:extracellular region"/>
    <property type="evidence" value="ECO:0007669"/>
    <property type="project" value="UniProtKB-SubCell"/>
</dbReference>
<dbReference type="EC" id="1.14.99.56" evidence="15"/>
<dbReference type="GO" id="GO:0004497">
    <property type="term" value="F:monooxygenase activity"/>
    <property type="evidence" value="ECO:0007669"/>
    <property type="project" value="UniProtKB-KW"/>
</dbReference>
<proteinExistence type="inferred from homology"/>
<dbReference type="CDD" id="cd21175">
    <property type="entry name" value="LPMO_AA9"/>
    <property type="match status" value="1"/>
</dbReference>
<feature type="chain" id="PRO_5041440495" description="lytic cellulose monooxygenase (C4-dehydrogenating)" evidence="16">
    <location>
        <begin position="30"/>
        <end position="241"/>
    </location>
</feature>
<protein>
    <recommendedName>
        <fullName evidence="15">lytic cellulose monooxygenase (C4-dehydrogenating)</fullName>
        <ecNumber evidence="15">1.14.99.56</ecNumber>
    </recommendedName>
</protein>
<keyword evidence="18" id="KW-0378">Hydrolase</keyword>
<organism evidence="18 19">
    <name type="scientific">Armillaria tabescens</name>
    <name type="common">Ringless honey mushroom</name>
    <name type="synonym">Agaricus tabescens</name>
    <dbReference type="NCBI Taxonomy" id="1929756"/>
    <lineage>
        <taxon>Eukaryota</taxon>
        <taxon>Fungi</taxon>
        <taxon>Dikarya</taxon>
        <taxon>Basidiomycota</taxon>
        <taxon>Agaricomycotina</taxon>
        <taxon>Agaricomycetes</taxon>
        <taxon>Agaricomycetidae</taxon>
        <taxon>Agaricales</taxon>
        <taxon>Marasmiineae</taxon>
        <taxon>Physalacriaceae</taxon>
        <taxon>Desarmillaria</taxon>
    </lineage>
</organism>
<keyword evidence="6" id="KW-0136">Cellulose degradation</keyword>
<sequence>MSNGCSNMISLSMIALAIGTLSLISQTTAHYTFPSLVVNGVTTSPWVNVRMTNNYNTQSPVTDVTSIDLRCYDSQTGATATTISVAAGSTLGIMSDGTMYHPGVVNVYMAKAPGSVSSFAGDGAVWFKVYEIPPVTNGGTSISFPSQNQAGVSFTIPKSLPSGQYLVRMEQIALHAASTFGGAQFYISCGQIEVTGGGSGTPGPLVAIPGVYTGNEPGIKINIYYPVPKNYTQPGPAVWSG</sequence>
<keyword evidence="4" id="KW-0479">Metal-binding</keyword>
<keyword evidence="11" id="KW-0119">Carbohydrate metabolism</keyword>
<gene>
    <name evidence="18" type="ORF">EV420DRAFT_1541129</name>
</gene>
<evidence type="ECO:0000313" key="19">
    <source>
        <dbReference type="Proteomes" id="UP001175211"/>
    </source>
</evidence>
<evidence type="ECO:0000256" key="16">
    <source>
        <dbReference type="SAM" id="SignalP"/>
    </source>
</evidence>
<comment type="caution">
    <text evidence="18">The sequence shown here is derived from an EMBL/GenBank/DDBJ whole genome shotgun (WGS) entry which is preliminary data.</text>
</comment>
<dbReference type="InterPro" id="IPR049892">
    <property type="entry name" value="AA9"/>
</dbReference>
<evidence type="ECO:0000259" key="17">
    <source>
        <dbReference type="Pfam" id="PF03443"/>
    </source>
</evidence>
<evidence type="ECO:0000256" key="14">
    <source>
        <dbReference type="ARBA" id="ARBA00045077"/>
    </source>
</evidence>
<dbReference type="Pfam" id="PF03443">
    <property type="entry name" value="AA9"/>
    <property type="match status" value="1"/>
</dbReference>
<keyword evidence="10" id="KW-1015">Disulfide bond</keyword>
<keyword evidence="8" id="KW-0186">Copper</keyword>
<dbReference type="RefSeq" id="XP_060331155.1">
    <property type="nucleotide sequence ID" value="XM_060473104.1"/>
</dbReference>
<dbReference type="PANTHER" id="PTHR33353:SF10">
    <property type="entry name" value="ENDO-BETA-1,4-GLUCANASE D"/>
    <property type="match status" value="1"/>
</dbReference>
<dbReference type="GO" id="GO:0030245">
    <property type="term" value="P:cellulose catabolic process"/>
    <property type="evidence" value="ECO:0007669"/>
    <property type="project" value="UniProtKB-KW"/>
</dbReference>
<evidence type="ECO:0000256" key="12">
    <source>
        <dbReference type="ARBA" id="ARBA00023326"/>
    </source>
</evidence>
<evidence type="ECO:0000256" key="13">
    <source>
        <dbReference type="ARBA" id="ARBA00044502"/>
    </source>
</evidence>
<evidence type="ECO:0000256" key="10">
    <source>
        <dbReference type="ARBA" id="ARBA00023157"/>
    </source>
</evidence>
<evidence type="ECO:0000256" key="7">
    <source>
        <dbReference type="ARBA" id="ARBA00023002"/>
    </source>
</evidence>
<keyword evidence="5 16" id="KW-0732">Signal</keyword>
<evidence type="ECO:0000256" key="1">
    <source>
        <dbReference type="ARBA" id="ARBA00001973"/>
    </source>
</evidence>
<evidence type="ECO:0000256" key="6">
    <source>
        <dbReference type="ARBA" id="ARBA00023001"/>
    </source>
</evidence>
<dbReference type="EMBL" id="JAUEPS010000016">
    <property type="protein sequence ID" value="KAK0458905.1"/>
    <property type="molecule type" value="Genomic_DNA"/>
</dbReference>
<feature type="domain" description="Auxiliary Activity family 9 catalytic" evidence="17">
    <location>
        <begin position="30"/>
        <end position="231"/>
    </location>
</feature>
<evidence type="ECO:0000256" key="3">
    <source>
        <dbReference type="ARBA" id="ARBA00022525"/>
    </source>
</evidence>
<dbReference type="GO" id="GO:0016787">
    <property type="term" value="F:hydrolase activity"/>
    <property type="evidence" value="ECO:0007669"/>
    <property type="project" value="UniProtKB-KW"/>
</dbReference>
<dbReference type="GeneID" id="85356652"/>
<feature type="signal peptide" evidence="16">
    <location>
        <begin position="1"/>
        <end position="29"/>
    </location>
</feature>
<comment type="subcellular location">
    <subcellularLocation>
        <location evidence="2">Secreted</location>
    </subcellularLocation>
</comment>
<dbReference type="PANTHER" id="PTHR33353">
    <property type="entry name" value="PUTATIVE (AFU_ORTHOLOGUE AFUA_1G12560)-RELATED"/>
    <property type="match status" value="1"/>
</dbReference>
<evidence type="ECO:0000256" key="2">
    <source>
        <dbReference type="ARBA" id="ARBA00004613"/>
    </source>
</evidence>
<dbReference type="InterPro" id="IPR005103">
    <property type="entry name" value="AA9_LPMO"/>
</dbReference>
<name>A0AA39KD30_ARMTA</name>
<accession>A0AA39KD30</accession>
<evidence type="ECO:0000256" key="11">
    <source>
        <dbReference type="ARBA" id="ARBA00023277"/>
    </source>
</evidence>
<comment type="catalytic activity">
    <reaction evidence="14">
        <text>[(1-&gt;4)-beta-D-glucosyl]n+m + reduced acceptor + O2 = 4-dehydro-beta-D-glucosyl-[(1-&gt;4)-beta-D-glucosyl]n-1 + [(1-&gt;4)-beta-D-glucosyl]m + acceptor + H2O.</text>
        <dbReference type="EC" id="1.14.99.56"/>
    </reaction>
</comment>
<evidence type="ECO:0000313" key="18">
    <source>
        <dbReference type="EMBL" id="KAK0458905.1"/>
    </source>
</evidence>
<evidence type="ECO:0000256" key="8">
    <source>
        <dbReference type="ARBA" id="ARBA00023008"/>
    </source>
</evidence>
<evidence type="ECO:0000256" key="9">
    <source>
        <dbReference type="ARBA" id="ARBA00023033"/>
    </source>
</evidence>
<dbReference type="GO" id="GO:0046872">
    <property type="term" value="F:metal ion binding"/>
    <property type="evidence" value="ECO:0007669"/>
    <property type="project" value="UniProtKB-KW"/>
</dbReference>
<comment type="similarity">
    <text evidence="13">Belongs to the polysaccharide monooxygenase AA9 family.</text>
</comment>
<keyword evidence="3" id="KW-0964">Secreted</keyword>
<evidence type="ECO:0000256" key="5">
    <source>
        <dbReference type="ARBA" id="ARBA00022729"/>
    </source>
</evidence>
<keyword evidence="9" id="KW-0503">Monooxygenase</keyword>
<dbReference type="Gene3D" id="2.70.50.70">
    <property type="match status" value="1"/>
</dbReference>